<evidence type="ECO:0000313" key="3">
    <source>
        <dbReference type="EMBL" id="VXC93044.1"/>
    </source>
</evidence>
<dbReference type="Proteomes" id="UP000251241">
    <property type="component" value="Unassembled WGS sequence"/>
</dbReference>
<accession>A0A654CIQ1</accession>
<dbReference type="RefSeq" id="WP_046671699.1">
    <property type="nucleotide sequence ID" value="NZ_CP068086.1"/>
</dbReference>
<dbReference type="EMBL" id="UAUU01000002">
    <property type="protein sequence ID" value="SPZ83736.1"/>
    <property type="molecule type" value="Genomic_DNA"/>
</dbReference>
<dbReference type="EMBL" id="CABWMV010000024">
    <property type="protein sequence ID" value="VXC93044.1"/>
    <property type="molecule type" value="Genomic_DNA"/>
</dbReference>
<reference evidence="3 5" key="2">
    <citation type="submission" date="2019-10" db="EMBL/GenBank/DDBJ databases">
        <authorList>
            <person name="Karimi E."/>
        </authorList>
    </citation>
    <scope>NUCLEOTIDE SEQUENCE [LARGE SCALE GENOMIC DNA]</scope>
    <source>
        <strain evidence="3">Sphingobacterium sp. 8BC</strain>
    </source>
</reference>
<dbReference type="GeneID" id="97179260"/>
<keyword evidence="1" id="KW-0175">Coiled coil</keyword>
<evidence type="ECO:0000313" key="5">
    <source>
        <dbReference type="Proteomes" id="UP000432350"/>
    </source>
</evidence>
<gene>
    <name evidence="2" type="ORF">NCTC11343_00255</name>
    <name evidence="3" type="ORF">SPHINGO8BC_50952</name>
</gene>
<sequence length="125" mass="14255">MELLEILEKLIIPVATAVGGYLVGRPKQQAEVEATNVENAGKVIEKWEGYANRLEKDIEHLRTIIEDLNEGLHLANDERMSCAKTLADLQVKYDDLMKLYNRLQIELKRVKNEKYTTDNRNAATG</sequence>
<name>A0A2X2IWV6_SPHMU</name>
<evidence type="ECO:0000313" key="4">
    <source>
        <dbReference type="Proteomes" id="UP000251241"/>
    </source>
</evidence>
<reference evidence="2 4" key="1">
    <citation type="submission" date="2018-06" db="EMBL/GenBank/DDBJ databases">
        <authorList>
            <consortium name="Pathogen Informatics"/>
            <person name="Doyle S."/>
        </authorList>
    </citation>
    <scope>NUCLEOTIDE SEQUENCE [LARGE SCALE GENOMIC DNA]</scope>
    <source>
        <strain evidence="2 4">NCTC11343</strain>
    </source>
</reference>
<evidence type="ECO:0000313" key="2">
    <source>
        <dbReference type="EMBL" id="SPZ83736.1"/>
    </source>
</evidence>
<proteinExistence type="predicted"/>
<protein>
    <submittedName>
        <fullName evidence="2">Uncharacterized protein</fullName>
    </submittedName>
</protein>
<evidence type="ECO:0000256" key="1">
    <source>
        <dbReference type="SAM" id="Coils"/>
    </source>
</evidence>
<dbReference type="Proteomes" id="UP000432350">
    <property type="component" value="Unassembled WGS sequence"/>
</dbReference>
<dbReference type="AlphaFoldDB" id="A0A2X2IWV6"/>
<organism evidence="2 4">
    <name type="scientific">Sphingobacterium multivorum</name>
    <dbReference type="NCBI Taxonomy" id="28454"/>
    <lineage>
        <taxon>Bacteria</taxon>
        <taxon>Pseudomonadati</taxon>
        <taxon>Bacteroidota</taxon>
        <taxon>Sphingobacteriia</taxon>
        <taxon>Sphingobacteriales</taxon>
        <taxon>Sphingobacteriaceae</taxon>
        <taxon>Sphingobacterium</taxon>
    </lineage>
</organism>
<accession>A0A2X2IWV6</accession>
<feature type="coiled-coil region" evidence="1">
    <location>
        <begin position="51"/>
        <end position="113"/>
    </location>
</feature>